<dbReference type="PROSITE" id="PS50076">
    <property type="entry name" value="DNAJ_2"/>
    <property type="match status" value="1"/>
</dbReference>
<evidence type="ECO:0000259" key="3">
    <source>
        <dbReference type="PROSITE" id="PS50076"/>
    </source>
</evidence>
<dbReference type="SMART" id="SM00271">
    <property type="entry name" value="DnaJ"/>
    <property type="match status" value="1"/>
</dbReference>
<dbReference type="SUPFAM" id="SSF46565">
    <property type="entry name" value="Chaperone J-domain"/>
    <property type="match status" value="1"/>
</dbReference>
<reference evidence="4 5" key="1">
    <citation type="submission" date="2015-09" db="EMBL/GenBank/DDBJ databases">
        <title>Identification and resolution of microdiversity through metagenomic sequencing of parallel consortia.</title>
        <authorList>
            <person name="Nelson W.C."/>
            <person name="Romine M.F."/>
            <person name="Lindemann S.R."/>
        </authorList>
    </citation>
    <scope>NUCLEOTIDE SEQUENCE [LARGE SCALE GENOMIC DNA]</scope>
    <source>
        <strain evidence="4">Ana</strain>
    </source>
</reference>
<feature type="domain" description="J" evidence="3">
    <location>
        <begin position="4"/>
        <end position="70"/>
    </location>
</feature>
<evidence type="ECO:0000313" key="4">
    <source>
        <dbReference type="EMBL" id="KPQ37075.1"/>
    </source>
</evidence>
<feature type="transmembrane region" description="Helical" evidence="2">
    <location>
        <begin position="118"/>
        <end position="141"/>
    </location>
</feature>
<proteinExistence type="predicted"/>
<sequence length="143" mass="16074">MEPSYYDILGVKPNASVQEIRRAYRDLSKLYHPDTTELESAIAIPKFQILNEAYATLSSPEKRLTYDYKSGFSRLSVMQSFLERDRISADTSTDSKFEKFSSSAYLDPTDRPLSAGELFALFILGVTFIACLLLVLILSLAKA</sequence>
<dbReference type="Pfam" id="PF00226">
    <property type="entry name" value="DnaJ"/>
    <property type="match status" value="1"/>
</dbReference>
<dbReference type="PANTHER" id="PTHR44145">
    <property type="entry name" value="DNAJ HOMOLOG SUBFAMILY A MEMBER 3, MITOCHONDRIAL"/>
    <property type="match status" value="1"/>
</dbReference>
<protein>
    <submittedName>
        <fullName evidence="4">DnaJ-class molecular chaperone with C-terminal Zn finger domain</fullName>
    </submittedName>
</protein>
<dbReference type="CDD" id="cd06257">
    <property type="entry name" value="DnaJ"/>
    <property type="match status" value="1"/>
</dbReference>
<dbReference type="InterPro" id="IPR001623">
    <property type="entry name" value="DnaJ_domain"/>
</dbReference>
<keyword evidence="1" id="KW-0143">Chaperone</keyword>
<dbReference type="PANTHER" id="PTHR44145:SF3">
    <property type="entry name" value="DNAJ HOMOLOG SUBFAMILY A MEMBER 3, MITOCHONDRIAL"/>
    <property type="match status" value="1"/>
</dbReference>
<dbReference type="PRINTS" id="PR00625">
    <property type="entry name" value="JDOMAIN"/>
</dbReference>
<name>A0A0P8C5S1_9CYAN</name>
<accession>A0A0P8C5S1</accession>
<dbReference type="InterPro" id="IPR036869">
    <property type="entry name" value="J_dom_sf"/>
</dbReference>
<gene>
    <name evidence="4" type="ORF">HLUCCA11_03910</name>
</gene>
<dbReference type="EMBL" id="LJZR01000003">
    <property type="protein sequence ID" value="KPQ37075.1"/>
    <property type="molecule type" value="Genomic_DNA"/>
</dbReference>
<keyword evidence="2" id="KW-1133">Transmembrane helix</keyword>
<dbReference type="Proteomes" id="UP000050465">
    <property type="component" value="Unassembled WGS sequence"/>
</dbReference>
<dbReference type="AlphaFoldDB" id="A0A0P8C5S1"/>
<keyword evidence="2" id="KW-0812">Transmembrane</keyword>
<evidence type="ECO:0000313" key="5">
    <source>
        <dbReference type="Proteomes" id="UP000050465"/>
    </source>
</evidence>
<keyword evidence="2" id="KW-0472">Membrane</keyword>
<dbReference type="InterPro" id="IPR051938">
    <property type="entry name" value="Apopto_cytoskel_mod"/>
</dbReference>
<dbReference type="Gene3D" id="1.10.287.110">
    <property type="entry name" value="DnaJ domain"/>
    <property type="match status" value="1"/>
</dbReference>
<evidence type="ECO:0000256" key="2">
    <source>
        <dbReference type="SAM" id="Phobius"/>
    </source>
</evidence>
<evidence type="ECO:0000256" key="1">
    <source>
        <dbReference type="ARBA" id="ARBA00023186"/>
    </source>
</evidence>
<comment type="caution">
    <text evidence="4">The sequence shown here is derived from an EMBL/GenBank/DDBJ whole genome shotgun (WGS) entry which is preliminary data.</text>
</comment>
<dbReference type="STRING" id="1666911.HLUCCA11_03910"/>
<dbReference type="PATRIC" id="fig|1666911.3.peg.3637"/>
<organism evidence="4 5">
    <name type="scientific">Phormidesmis priestleyi Ana</name>
    <dbReference type="NCBI Taxonomy" id="1666911"/>
    <lineage>
        <taxon>Bacteria</taxon>
        <taxon>Bacillati</taxon>
        <taxon>Cyanobacteriota</taxon>
        <taxon>Cyanophyceae</taxon>
        <taxon>Leptolyngbyales</taxon>
        <taxon>Leptolyngbyaceae</taxon>
        <taxon>Phormidesmis</taxon>
    </lineage>
</organism>